<dbReference type="Proteomes" id="UP000316242">
    <property type="component" value="Unassembled WGS sequence"/>
</dbReference>
<comment type="similarity">
    <text evidence="1">Belongs to the IMPACT family.</text>
</comment>
<dbReference type="RefSeq" id="WP_141357784.1">
    <property type="nucleotide sequence ID" value="NZ_BAAAWM010000001.1"/>
</dbReference>
<proteinExistence type="inferred from homology"/>
<evidence type="ECO:0000256" key="1">
    <source>
        <dbReference type="ARBA" id="ARBA00007665"/>
    </source>
</evidence>
<sequence length="224" mass="24315">MNTNDSAATRYTTLTSDCVHELEIKRSRFITYLYRVETEAAAREHIAALRKSHFDARHHCSAFILGPDRMAQRSNDDGEPSGTAGIPMLDALAKREIADGSVLSDVLAVVVRYFGGIKLGAGGLVRAYSEAVSSALDQAQLHLRQRMRIHTFAASHADAARYENELRAAGYQIEPTAWQADAAIVQVGIPDTPEAADQLRTHIATLTSGAGELAAANTQWVDLI</sequence>
<dbReference type="Gene3D" id="3.30.230.30">
    <property type="entry name" value="Impact, N-terminal domain"/>
    <property type="match status" value="1"/>
</dbReference>
<name>A0ABQ0RLW1_GLUNI</name>
<gene>
    <name evidence="3" type="ORF">ANI01nite_20180</name>
</gene>
<evidence type="ECO:0000313" key="4">
    <source>
        <dbReference type="Proteomes" id="UP000316242"/>
    </source>
</evidence>
<dbReference type="EMBL" id="BJNE01000007">
    <property type="protein sequence ID" value="GEC12815.1"/>
    <property type="molecule type" value="Genomic_DNA"/>
</dbReference>
<dbReference type="InterPro" id="IPR036956">
    <property type="entry name" value="Impact_N_sf"/>
</dbReference>
<keyword evidence="4" id="KW-1185">Reference proteome</keyword>
<organism evidence="3 4">
    <name type="scientific">Glutamicibacter nicotianae</name>
    <name type="common">Arthrobacter nicotianae</name>
    <dbReference type="NCBI Taxonomy" id="37929"/>
    <lineage>
        <taxon>Bacteria</taxon>
        <taxon>Bacillati</taxon>
        <taxon>Actinomycetota</taxon>
        <taxon>Actinomycetes</taxon>
        <taxon>Micrococcales</taxon>
        <taxon>Micrococcaceae</taxon>
        <taxon>Glutamicibacter</taxon>
    </lineage>
</organism>
<dbReference type="PANTHER" id="PTHR16301">
    <property type="entry name" value="IMPACT-RELATED"/>
    <property type="match status" value="1"/>
</dbReference>
<dbReference type="Pfam" id="PF01205">
    <property type="entry name" value="Impact_N"/>
    <property type="match status" value="1"/>
</dbReference>
<accession>A0ABQ0RLW1</accession>
<dbReference type="PANTHER" id="PTHR16301:SF20">
    <property type="entry name" value="IMPACT FAMILY MEMBER YIGZ"/>
    <property type="match status" value="1"/>
</dbReference>
<dbReference type="InterPro" id="IPR001498">
    <property type="entry name" value="Impact_N"/>
</dbReference>
<dbReference type="InterPro" id="IPR020568">
    <property type="entry name" value="Ribosomal_Su5_D2-typ_SF"/>
</dbReference>
<reference evidence="3 4" key="1">
    <citation type="submission" date="2019-06" db="EMBL/GenBank/DDBJ databases">
        <title>Whole genome shotgun sequence of Glutamicibacter nicotianae NBRC 14234.</title>
        <authorList>
            <person name="Hosoyama A."/>
            <person name="Uohara A."/>
            <person name="Ohji S."/>
            <person name="Ichikawa N."/>
        </authorList>
    </citation>
    <scope>NUCLEOTIDE SEQUENCE [LARGE SCALE GENOMIC DNA]</scope>
    <source>
        <strain evidence="3 4">NBRC 14234</strain>
    </source>
</reference>
<evidence type="ECO:0000259" key="2">
    <source>
        <dbReference type="Pfam" id="PF01205"/>
    </source>
</evidence>
<dbReference type="SUPFAM" id="SSF54211">
    <property type="entry name" value="Ribosomal protein S5 domain 2-like"/>
    <property type="match status" value="1"/>
</dbReference>
<feature type="domain" description="Impact N-terminal" evidence="2">
    <location>
        <begin position="25"/>
        <end position="136"/>
    </location>
</feature>
<evidence type="ECO:0000313" key="3">
    <source>
        <dbReference type="EMBL" id="GEC12815.1"/>
    </source>
</evidence>
<dbReference type="InterPro" id="IPR023582">
    <property type="entry name" value="Impact"/>
</dbReference>
<protein>
    <submittedName>
        <fullName evidence="3">YigZ family protein</fullName>
    </submittedName>
</protein>
<comment type="caution">
    <text evidence="3">The sequence shown here is derived from an EMBL/GenBank/DDBJ whole genome shotgun (WGS) entry which is preliminary data.</text>
</comment>